<feature type="transmembrane region" description="Helical" evidence="5">
    <location>
        <begin position="229"/>
        <end position="251"/>
    </location>
</feature>
<evidence type="ECO:0000256" key="3">
    <source>
        <dbReference type="ARBA" id="ARBA00022989"/>
    </source>
</evidence>
<feature type="transmembrane region" description="Helical" evidence="5">
    <location>
        <begin position="116"/>
        <end position="135"/>
    </location>
</feature>
<dbReference type="PROSITE" id="PS51012">
    <property type="entry name" value="ABC_TM2"/>
    <property type="match status" value="1"/>
</dbReference>
<gene>
    <name evidence="7" type="ORF">V2H45_02535</name>
</gene>
<dbReference type="Proteomes" id="UP001333818">
    <property type="component" value="Unassembled WGS sequence"/>
</dbReference>
<comment type="caution">
    <text evidence="5">Lacks conserved residue(s) required for the propagation of feature annotation.</text>
</comment>
<evidence type="ECO:0000313" key="8">
    <source>
        <dbReference type="Proteomes" id="UP001333818"/>
    </source>
</evidence>
<dbReference type="GO" id="GO:0043190">
    <property type="term" value="C:ATP-binding cassette (ABC) transporter complex"/>
    <property type="evidence" value="ECO:0007669"/>
    <property type="project" value="InterPro"/>
</dbReference>
<comment type="similarity">
    <text evidence="5">Belongs to the ABC-2 integral membrane protein family.</text>
</comment>
<organism evidence="7 8">
    <name type="scientific">Tumidithrix elongata BACA0141</name>
    <dbReference type="NCBI Taxonomy" id="2716417"/>
    <lineage>
        <taxon>Bacteria</taxon>
        <taxon>Bacillati</taxon>
        <taxon>Cyanobacteriota</taxon>
        <taxon>Cyanophyceae</taxon>
        <taxon>Pseudanabaenales</taxon>
        <taxon>Pseudanabaenaceae</taxon>
        <taxon>Tumidithrix</taxon>
        <taxon>Tumidithrix elongata</taxon>
    </lineage>
</organism>
<dbReference type="RefSeq" id="WP_330482041.1">
    <property type="nucleotide sequence ID" value="NZ_JAZBJZ010000005.1"/>
</dbReference>
<feature type="transmembrane region" description="Helical" evidence="5">
    <location>
        <begin position="189"/>
        <end position="217"/>
    </location>
</feature>
<dbReference type="InterPro" id="IPR013525">
    <property type="entry name" value="ABC2_TM"/>
</dbReference>
<keyword evidence="4 5" id="KW-0472">Membrane</keyword>
<dbReference type="Pfam" id="PF01061">
    <property type="entry name" value="ABC2_membrane"/>
    <property type="match status" value="1"/>
</dbReference>
<evidence type="ECO:0000256" key="4">
    <source>
        <dbReference type="ARBA" id="ARBA00023136"/>
    </source>
</evidence>
<dbReference type="InterPro" id="IPR000412">
    <property type="entry name" value="ABC_2_transport"/>
</dbReference>
<feature type="transmembrane region" description="Helical" evidence="5">
    <location>
        <begin position="77"/>
        <end position="96"/>
    </location>
</feature>
<evidence type="ECO:0000259" key="6">
    <source>
        <dbReference type="PROSITE" id="PS51012"/>
    </source>
</evidence>
<feature type="transmembrane region" description="Helical" evidence="5">
    <location>
        <begin position="278"/>
        <end position="303"/>
    </location>
</feature>
<dbReference type="PIRSF" id="PIRSF006648">
    <property type="entry name" value="DrrB"/>
    <property type="match status" value="1"/>
</dbReference>
<evidence type="ECO:0000313" key="7">
    <source>
        <dbReference type="EMBL" id="MEE3715617.1"/>
    </source>
</evidence>
<dbReference type="EMBL" id="JAZBJZ010000005">
    <property type="protein sequence ID" value="MEE3715617.1"/>
    <property type="molecule type" value="Genomic_DNA"/>
</dbReference>
<dbReference type="PANTHER" id="PTHR43229">
    <property type="entry name" value="NODULATION PROTEIN J"/>
    <property type="match status" value="1"/>
</dbReference>
<comment type="subcellular location">
    <subcellularLocation>
        <location evidence="5">Cell membrane</location>
        <topology evidence="5">Multi-pass membrane protein</topology>
    </subcellularLocation>
    <subcellularLocation>
        <location evidence="1">Membrane</location>
        <topology evidence="1">Multi-pass membrane protein</topology>
    </subcellularLocation>
</comment>
<keyword evidence="5" id="KW-0813">Transport</keyword>
<evidence type="ECO:0000256" key="5">
    <source>
        <dbReference type="RuleBase" id="RU361157"/>
    </source>
</evidence>
<keyword evidence="2 5" id="KW-0812">Transmembrane</keyword>
<dbReference type="PANTHER" id="PTHR43229:SF2">
    <property type="entry name" value="NODULATION PROTEIN J"/>
    <property type="match status" value="1"/>
</dbReference>
<accession>A0AAW9PQK2</accession>
<comment type="caution">
    <text evidence="7">The sequence shown here is derived from an EMBL/GenBank/DDBJ whole genome shotgun (WGS) entry which is preliminary data.</text>
</comment>
<dbReference type="AlphaFoldDB" id="A0AAW9PQK2"/>
<proteinExistence type="inferred from homology"/>
<evidence type="ECO:0000256" key="2">
    <source>
        <dbReference type="ARBA" id="ARBA00022692"/>
    </source>
</evidence>
<name>A0AAW9PQK2_9CYAN</name>
<feature type="domain" description="ABC transmembrane type-2" evidence="6">
    <location>
        <begin position="75"/>
        <end position="306"/>
    </location>
</feature>
<sequence>MFSSITQAIKSPQEEPIIVKYPELGARLDDWDNASQRGISRFRRRQLWWQAIAEFVTKTLVITELEVRKLRHDATDLIVRAVQPVLWLLIFGQVFTRIRGIPTNGLPYLDFMAAGILAQSVLFVAIFSGGMSLIWERDLGLVHKFLVSPTPRSAIVLGKGIASGIRCLSQVVVVYLLSFVLGVQLNFNVIPMLGVLLIVLLGAACFSIFSIIIACVIKSREGFNGMGQLMTMPLFFASNAIYPIEIMPGWLQVISHINPLTYEVDALRGVMLLHGTSIYGYGFDAAILLAVLVTLTSIGGRLYRQVGM</sequence>
<keyword evidence="8" id="KW-1185">Reference proteome</keyword>
<dbReference type="InterPro" id="IPR051784">
    <property type="entry name" value="Nod_factor_ABC_transporter"/>
</dbReference>
<dbReference type="InterPro" id="IPR047817">
    <property type="entry name" value="ABC2_TM_bact-type"/>
</dbReference>
<dbReference type="GO" id="GO:0140359">
    <property type="term" value="F:ABC-type transporter activity"/>
    <property type="evidence" value="ECO:0007669"/>
    <property type="project" value="InterPro"/>
</dbReference>
<keyword evidence="3 5" id="KW-1133">Transmembrane helix</keyword>
<dbReference type="PRINTS" id="PR00164">
    <property type="entry name" value="ABC2TRNSPORT"/>
</dbReference>
<reference evidence="7" key="1">
    <citation type="submission" date="2024-01" db="EMBL/GenBank/DDBJ databases">
        <title>Bank of Algae and Cyanobacteria of the Azores (BACA) strain genomes.</title>
        <authorList>
            <person name="Luz R."/>
            <person name="Cordeiro R."/>
            <person name="Fonseca A."/>
            <person name="Goncalves V."/>
        </authorList>
    </citation>
    <scope>NUCLEOTIDE SEQUENCE</scope>
    <source>
        <strain evidence="7">BACA0141</strain>
    </source>
</reference>
<evidence type="ECO:0000256" key="1">
    <source>
        <dbReference type="ARBA" id="ARBA00004141"/>
    </source>
</evidence>
<protein>
    <recommendedName>
        <fullName evidence="5">Transport permease protein</fullName>
    </recommendedName>
</protein>
<keyword evidence="5" id="KW-1003">Cell membrane</keyword>